<reference evidence="2 3" key="1">
    <citation type="journal article" date="2023" name="Sci. Data">
        <title>Genome assembly of the Korean intertidal mud-creeper Batillaria attramentaria.</title>
        <authorList>
            <person name="Patra A.K."/>
            <person name="Ho P.T."/>
            <person name="Jun S."/>
            <person name="Lee S.J."/>
            <person name="Kim Y."/>
            <person name="Won Y.J."/>
        </authorList>
    </citation>
    <scope>NUCLEOTIDE SEQUENCE [LARGE SCALE GENOMIC DNA]</scope>
    <source>
        <strain evidence="2">Wonlab-2016</strain>
    </source>
</reference>
<name>A0ABD0JPI2_9CAEN</name>
<accession>A0ABD0JPI2</accession>
<dbReference type="Proteomes" id="UP001519460">
    <property type="component" value="Unassembled WGS sequence"/>
</dbReference>
<keyword evidence="3" id="KW-1185">Reference proteome</keyword>
<sequence>EKKRRHPLSTPPSSSPSPPPTPKHSPLGRSQLSDHGCFITQPTPPSLRIKSHHVSLLNWTHNVPAARANQLTSHVTSTVSGNGGCINRNFLLHCSKNEITQPLPVITALLSSELSNETPPSCTSWDKLGARGLAWQQTVAICWRLAEGERAVSVAAWQCHTPLTSSCNGQPVLAPGGITYSMKDSIEQR</sequence>
<organism evidence="2 3">
    <name type="scientific">Batillaria attramentaria</name>
    <dbReference type="NCBI Taxonomy" id="370345"/>
    <lineage>
        <taxon>Eukaryota</taxon>
        <taxon>Metazoa</taxon>
        <taxon>Spiralia</taxon>
        <taxon>Lophotrochozoa</taxon>
        <taxon>Mollusca</taxon>
        <taxon>Gastropoda</taxon>
        <taxon>Caenogastropoda</taxon>
        <taxon>Sorbeoconcha</taxon>
        <taxon>Cerithioidea</taxon>
        <taxon>Batillariidae</taxon>
        <taxon>Batillaria</taxon>
    </lineage>
</organism>
<evidence type="ECO:0000313" key="2">
    <source>
        <dbReference type="EMBL" id="KAK7476945.1"/>
    </source>
</evidence>
<gene>
    <name evidence="2" type="ORF">BaRGS_00031804</name>
</gene>
<evidence type="ECO:0000256" key="1">
    <source>
        <dbReference type="SAM" id="MobiDB-lite"/>
    </source>
</evidence>
<evidence type="ECO:0000313" key="3">
    <source>
        <dbReference type="Proteomes" id="UP001519460"/>
    </source>
</evidence>
<proteinExistence type="predicted"/>
<comment type="caution">
    <text evidence="2">The sequence shown here is derived from an EMBL/GenBank/DDBJ whole genome shotgun (WGS) entry which is preliminary data.</text>
</comment>
<dbReference type="EMBL" id="JACVVK020000361">
    <property type="protein sequence ID" value="KAK7476945.1"/>
    <property type="molecule type" value="Genomic_DNA"/>
</dbReference>
<feature type="non-terminal residue" evidence="2">
    <location>
        <position position="1"/>
    </location>
</feature>
<feature type="region of interest" description="Disordered" evidence="1">
    <location>
        <begin position="1"/>
        <end position="39"/>
    </location>
</feature>
<protein>
    <submittedName>
        <fullName evidence="2">Uncharacterized protein</fullName>
    </submittedName>
</protein>
<dbReference type="AlphaFoldDB" id="A0ABD0JPI2"/>
<feature type="compositionally biased region" description="Pro residues" evidence="1">
    <location>
        <begin position="9"/>
        <end position="23"/>
    </location>
</feature>